<gene>
    <name evidence="7" type="ORF">Mic7113_5040</name>
</gene>
<dbReference type="KEGG" id="mic:Mic7113_5040"/>
<evidence type="ECO:0000256" key="5">
    <source>
        <dbReference type="ARBA" id="ARBA00023136"/>
    </source>
</evidence>
<accession>K9WKJ0</accession>
<keyword evidence="5 6" id="KW-0472">Membrane</keyword>
<dbReference type="InterPro" id="IPR031975">
    <property type="entry name" value="Pilin_GH"/>
</dbReference>
<evidence type="ECO:0000256" key="4">
    <source>
        <dbReference type="ARBA" id="ARBA00022989"/>
    </source>
</evidence>
<evidence type="ECO:0000313" key="8">
    <source>
        <dbReference type="Proteomes" id="UP000010471"/>
    </source>
</evidence>
<dbReference type="STRING" id="1173027.Mic7113_5040"/>
<dbReference type="Gene3D" id="3.30.700.10">
    <property type="entry name" value="Glycoprotein, Type 4 Pilin"/>
    <property type="match status" value="1"/>
</dbReference>
<comment type="subcellular location">
    <subcellularLocation>
        <location evidence="1">Membrane</location>
        <topology evidence="1">Single-pass membrane protein</topology>
    </subcellularLocation>
</comment>
<dbReference type="EMBL" id="CP003630">
    <property type="protein sequence ID" value="AFZ20698.1"/>
    <property type="molecule type" value="Genomic_DNA"/>
</dbReference>
<dbReference type="PROSITE" id="PS00409">
    <property type="entry name" value="PROKAR_NTER_METHYL"/>
    <property type="match status" value="1"/>
</dbReference>
<reference evidence="7 8" key="1">
    <citation type="submission" date="2012-06" db="EMBL/GenBank/DDBJ databases">
        <title>Finished chromosome of genome of Microcoleus sp. PCC 7113.</title>
        <authorList>
            <consortium name="US DOE Joint Genome Institute"/>
            <person name="Gugger M."/>
            <person name="Coursin T."/>
            <person name="Rippka R."/>
            <person name="Tandeau De Marsac N."/>
            <person name="Huntemann M."/>
            <person name="Wei C.-L."/>
            <person name="Han J."/>
            <person name="Detter J.C."/>
            <person name="Han C."/>
            <person name="Tapia R."/>
            <person name="Chen A."/>
            <person name="Kyrpides N."/>
            <person name="Mavromatis K."/>
            <person name="Markowitz V."/>
            <person name="Szeto E."/>
            <person name="Ivanova N."/>
            <person name="Pagani I."/>
            <person name="Pati A."/>
            <person name="Goodwin L."/>
            <person name="Nordberg H.P."/>
            <person name="Cantor M.N."/>
            <person name="Hua S.X."/>
            <person name="Woyke T."/>
            <person name="Kerfeld C.A."/>
        </authorList>
    </citation>
    <scope>NUCLEOTIDE SEQUENCE [LARGE SCALE GENOMIC DNA]</scope>
    <source>
        <strain evidence="7 8">PCC 7113</strain>
    </source>
</reference>
<evidence type="ECO:0000256" key="2">
    <source>
        <dbReference type="ARBA" id="ARBA00022481"/>
    </source>
</evidence>
<dbReference type="SUPFAM" id="SSF54523">
    <property type="entry name" value="Pili subunits"/>
    <property type="match status" value="1"/>
</dbReference>
<evidence type="ECO:0000256" key="6">
    <source>
        <dbReference type="SAM" id="Phobius"/>
    </source>
</evidence>
<dbReference type="InterPro" id="IPR045584">
    <property type="entry name" value="Pilin-like"/>
</dbReference>
<dbReference type="RefSeq" id="WP_015184831.1">
    <property type="nucleotide sequence ID" value="NC_019738.1"/>
</dbReference>
<dbReference type="NCBIfam" id="TIGR02532">
    <property type="entry name" value="IV_pilin_GFxxxE"/>
    <property type="match status" value="1"/>
</dbReference>
<keyword evidence="8" id="KW-1185">Reference proteome</keyword>
<evidence type="ECO:0000313" key="7">
    <source>
        <dbReference type="EMBL" id="AFZ20698.1"/>
    </source>
</evidence>
<dbReference type="AlphaFoldDB" id="K9WKJ0"/>
<dbReference type="GO" id="GO:0016020">
    <property type="term" value="C:membrane"/>
    <property type="evidence" value="ECO:0007669"/>
    <property type="project" value="UniProtKB-SubCell"/>
</dbReference>
<dbReference type="eggNOG" id="COG2165">
    <property type="taxonomic scope" value="Bacteria"/>
</dbReference>
<keyword evidence="2" id="KW-0488">Methylation</keyword>
<proteinExistence type="predicted"/>
<dbReference type="Proteomes" id="UP000010471">
    <property type="component" value="Chromosome"/>
</dbReference>
<dbReference type="Pfam" id="PF16734">
    <property type="entry name" value="Pilin_GH"/>
    <property type="match status" value="1"/>
</dbReference>
<keyword evidence="3 6" id="KW-0812">Transmembrane</keyword>
<evidence type="ECO:0000256" key="1">
    <source>
        <dbReference type="ARBA" id="ARBA00004167"/>
    </source>
</evidence>
<keyword evidence="4 6" id="KW-1133">Transmembrane helix</keyword>
<sequence>MKLEFQAKFLQHLNKKKSQEGFTLIELLVVIIIIGILAAIALPSLLGQVNKAKQSEARNNIGALNRAQQATYLEFGTFSTDTTLLGVAVGGGGNYLYTILTNDTSQVANNIANANTNVADQSPGKTLKSYLGLNGTVQGNNQTSEALTIAAACESTKVGNEGQVAALQTPEFETSGSTTIMKCPADFRNLSGKRN</sequence>
<dbReference type="PANTHER" id="PTHR30093:SF44">
    <property type="entry name" value="TYPE II SECRETION SYSTEM CORE PROTEIN G"/>
    <property type="match status" value="1"/>
</dbReference>
<protein>
    <submittedName>
        <fullName evidence="7">Prepilin-type N-terminal cleavage/methylation domain-containing protein</fullName>
    </submittedName>
</protein>
<name>K9WKJ0_9CYAN</name>
<feature type="transmembrane region" description="Helical" evidence="6">
    <location>
        <begin position="21"/>
        <end position="46"/>
    </location>
</feature>
<dbReference type="HOGENOM" id="CLU_091705_5_0_3"/>
<evidence type="ECO:0000256" key="3">
    <source>
        <dbReference type="ARBA" id="ARBA00022692"/>
    </source>
</evidence>
<dbReference type="OrthoDB" id="467711at2"/>
<dbReference type="InterPro" id="IPR012902">
    <property type="entry name" value="N_methyl_site"/>
</dbReference>
<organism evidence="7 8">
    <name type="scientific">Allocoleopsis franciscana PCC 7113</name>
    <dbReference type="NCBI Taxonomy" id="1173027"/>
    <lineage>
        <taxon>Bacteria</taxon>
        <taxon>Bacillati</taxon>
        <taxon>Cyanobacteriota</taxon>
        <taxon>Cyanophyceae</taxon>
        <taxon>Coleofasciculales</taxon>
        <taxon>Coleofasciculaceae</taxon>
        <taxon>Allocoleopsis</taxon>
        <taxon>Allocoleopsis franciscana</taxon>
    </lineage>
</organism>
<dbReference type="PANTHER" id="PTHR30093">
    <property type="entry name" value="GENERAL SECRETION PATHWAY PROTEIN G"/>
    <property type="match status" value="1"/>
</dbReference>
<dbReference type="Pfam" id="PF07963">
    <property type="entry name" value="N_methyl"/>
    <property type="match status" value="1"/>
</dbReference>